<sequence length="106" mass="11217">MPFLAQPSHFSGLGTGTASSGWGFGIGWKLNLGLPHGVIGHQGRIHPGRSANPLQGAHTHIRDSNQPRSMSLDCGRKPEHPEKTHQAHANSTHTVSGSETQTQDAG</sequence>
<gene>
    <name evidence="2" type="ORF">QTP70_033728</name>
</gene>
<evidence type="ECO:0000313" key="3">
    <source>
        <dbReference type="Proteomes" id="UP001274896"/>
    </source>
</evidence>
<proteinExistence type="predicted"/>
<feature type="region of interest" description="Disordered" evidence="1">
    <location>
        <begin position="43"/>
        <end position="106"/>
    </location>
</feature>
<accession>A0AAE0VDU0</accession>
<feature type="compositionally biased region" description="Polar residues" evidence="1">
    <location>
        <begin position="87"/>
        <end position="106"/>
    </location>
</feature>
<dbReference type="Proteomes" id="UP001274896">
    <property type="component" value="Unassembled WGS sequence"/>
</dbReference>
<feature type="non-terminal residue" evidence="2">
    <location>
        <position position="1"/>
    </location>
</feature>
<dbReference type="AlphaFoldDB" id="A0AAE0VDU0"/>
<comment type="caution">
    <text evidence="2">The sequence shown here is derived from an EMBL/GenBank/DDBJ whole genome shotgun (WGS) entry which is preliminary data.</text>
</comment>
<organism evidence="2 3">
    <name type="scientific">Hemibagrus guttatus</name>
    <dbReference type="NCBI Taxonomy" id="175788"/>
    <lineage>
        <taxon>Eukaryota</taxon>
        <taxon>Metazoa</taxon>
        <taxon>Chordata</taxon>
        <taxon>Craniata</taxon>
        <taxon>Vertebrata</taxon>
        <taxon>Euteleostomi</taxon>
        <taxon>Actinopterygii</taxon>
        <taxon>Neopterygii</taxon>
        <taxon>Teleostei</taxon>
        <taxon>Ostariophysi</taxon>
        <taxon>Siluriformes</taxon>
        <taxon>Bagridae</taxon>
        <taxon>Hemibagrus</taxon>
    </lineage>
</organism>
<feature type="compositionally biased region" description="Basic and acidic residues" evidence="1">
    <location>
        <begin position="74"/>
        <end position="85"/>
    </location>
</feature>
<name>A0AAE0VDU0_9TELE</name>
<dbReference type="EMBL" id="JAUCMX010000001">
    <property type="protein sequence ID" value="KAK3557689.1"/>
    <property type="molecule type" value="Genomic_DNA"/>
</dbReference>
<keyword evidence="3" id="KW-1185">Reference proteome</keyword>
<evidence type="ECO:0000256" key="1">
    <source>
        <dbReference type="SAM" id="MobiDB-lite"/>
    </source>
</evidence>
<evidence type="ECO:0000313" key="2">
    <source>
        <dbReference type="EMBL" id="KAK3557689.1"/>
    </source>
</evidence>
<protein>
    <submittedName>
        <fullName evidence="2">Uncharacterized protein</fullName>
    </submittedName>
</protein>
<reference evidence="2" key="1">
    <citation type="submission" date="2023-06" db="EMBL/GenBank/DDBJ databases">
        <title>Male Hemibagrus guttatus genome.</title>
        <authorList>
            <person name="Bian C."/>
        </authorList>
    </citation>
    <scope>NUCLEOTIDE SEQUENCE</scope>
    <source>
        <strain evidence="2">Male_cb2023</strain>
        <tissue evidence="2">Muscle</tissue>
    </source>
</reference>